<dbReference type="Pfam" id="PF00881">
    <property type="entry name" value="Nitroreductase"/>
    <property type="match status" value="1"/>
</dbReference>
<accession>A0ABT8D424</accession>
<dbReference type="Proteomes" id="UP001243846">
    <property type="component" value="Unassembled WGS sequence"/>
</dbReference>
<comment type="caution">
    <text evidence="2">The sequence shown here is derived from an EMBL/GenBank/DDBJ whole genome shotgun (WGS) entry which is preliminary data.</text>
</comment>
<evidence type="ECO:0000313" key="2">
    <source>
        <dbReference type="EMBL" id="MDN3711538.1"/>
    </source>
</evidence>
<dbReference type="GO" id="GO:0035527">
    <property type="term" value="F:3-hydroxypropionate dehydrogenase (NADP+) activity"/>
    <property type="evidence" value="ECO:0007669"/>
    <property type="project" value="UniProtKB-EC"/>
</dbReference>
<keyword evidence="2" id="KW-0560">Oxidoreductase</keyword>
<dbReference type="EMBL" id="JAUFRC010000001">
    <property type="protein sequence ID" value="MDN3711538.1"/>
    <property type="molecule type" value="Genomic_DNA"/>
</dbReference>
<evidence type="ECO:0000259" key="1">
    <source>
        <dbReference type="Pfam" id="PF00881"/>
    </source>
</evidence>
<keyword evidence="3" id="KW-1185">Reference proteome</keyword>
<sequence>MDSTMFETAFTEARSFNTWQDRPVEEAQLRALYDLMRWGPTSTNSNPGRFVFLTTPEAKERLIPTLGEMNVAKVRAAPVTAIVAWDRRFFDKIPQLFIHRPEIAANFANNPPLAQETAFRNSALQGAYMIIAARMLGLDCGPLSGFNAQAVNEAFFPEGTGPLTS</sequence>
<feature type="domain" description="Nitroreductase" evidence="1">
    <location>
        <begin position="14"/>
        <end position="155"/>
    </location>
</feature>
<dbReference type="InterPro" id="IPR050461">
    <property type="entry name" value="Nitroreductase_HadB/RutE"/>
</dbReference>
<organism evidence="2 3">
    <name type="scientific">Paracoccus cavernae</name>
    <dbReference type="NCBI Taxonomy" id="1571207"/>
    <lineage>
        <taxon>Bacteria</taxon>
        <taxon>Pseudomonadati</taxon>
        <taxon>Pseudomonadota</taxon>
        <taxon>Alphaproteobacteria</taxon>
        <taxon>Rhodobacterales</taxon>
        <taxon>Paracoccaceae</taxon>
        <taxon>Paracoccus</taxon>
    </lineage>
</organism>
<dbReference type="SUPFAM" id="SSF55469">
    <property type="entry name" value="FMN-dependent nitroreductase-like"/>
    <property type="match status" value="1"/>
</dbReference>
<gene>
    <name evidence="2" type="ORF">QWZ10_06370</name>
</gene>
<name>A0ABT8D424_9RHOB</name>
<proteinExistence type="predicted"/>
<dbReference type="NCBIfam" id="NF003768">
    <property type="entry name" value="PRK05365.1"/>
    <property type="match status" value="1"/>
</dbReference>
<dbReference type="InterPro" id="IPR029479">
    <property type="entry name" value="Nitroreductase"/>
</dbReference>
<protein>
    <submittedName>
        <fullName evidence="2">Malonic semialdehyde reductase</fullName>
        <ecNumber evidence="2">1.1.1.298</ecNumber>
    </submittedName>
</protein>
<dbReference type="InterPro" id="IPR000415">
    <property type="entry name" value="Nitroreductase-like"/>
</dbReference>
<dbReference type="EC" id="1.1.1.298" evidence="2"/>
<dbReference type="Gene3D" id="3.40.109.10">
    <property type="entry name" value="NADH Oxidase"/>
    <property type="match status" value="1"/>
</dbReference>
<reference evidence="3" key="1">
    <citation type="journal article" date="2019" name="Int. J. Syst. Evol. Microbiol.">
        <title>The Global Catalogue of Microorganisms (GCM) 10K type strain sequencing project: providing services to taxonomists for standard genome sequencing and annotation.</title>
        <authorList>
            <consortium name="The Broad Institute Genomics Platform"/>
            <consortium name="The Broad Institute Genome Sequencing Center for Infectious Disease"/>
            <person name="Wu L."/>
            <person name="Ma J."/>
        </authorList>
    </citation>
    <scope>NUCLEOTIDE SEQUENCE [LARGE SCALE GENOMIC DNA]</scope>
    <source>
        <strain evidence="3">CECT 8482</strain>
    </source>
</reference>
<dbReference type="PANTHER" id="PTHR43543:SF1">
    <property type="entry name" value="MALONIC SEMIALDEHYDE REDUCTASE RUTE-RELATED"/>
    <property type="match status" value="1"/>
</dbReference>
<dbReference type="PANTHER" id="PTHR43543">
    <property type="entry name" value="MALONIC SEMIALDEHYDE REDUCTASE RUTE-RELATED"/>
    <property type="match status" value="1"/>
</dbReference>
<evidence type="ECO:0000313" key="3">
    <source>
        <dbReference type="Proteomes" id="UP001243846"/>
    </source>
</evidence>